<evidence type="ECO:0000256" key="1">
    <source>
        <dbReference type="SAM" id="MobiDB-lite"/>
    </source>
</evidence>
<feature type="region of interest" description="Disordered" evidence="1">
    <location>
        <begin position="1"/>
        <end position="50"/>
    </location>
</feature>
<dbReference type="InterPro" id="IPR010736">
    <property type="entry name" value="SHIPPO-rpt"/>
</dbReference>
<dbReference type="EMBL" id="CAXDID020000438">
    <property type="protein sequence ID" value="CAL6091761.1"/>
    <property type="molecule type" value="Genomic_DNA"/>
</dbReference>
<evidence type="ECO:0000313" key="2">
    <source>
        <dbReference type="EMBL" id="CAI9943636.1"/>
    </source>
</evidence>
<accession>A0AA86PQ38</accession>
<comment type="caution">
    <text evidence="2">The sequence shown here is derived from an EMBL/GenBank/DDBJ whole genome shotgun (WGS) entry which is preliminary data.</text>
</comment>
<dbReference type="Pfam" id="PF07004">
    <property type="entry name" value="SHIPPO-rpt"/>
    <property type="match status" value="2"/>
</dbReference>
<dbReference type="AlphaFoldDB" id="A0AA86PQ38"/>
<organism evidence="2">
    <name type="scientific">Hexamita inflata</name>
    <dbReference type="NCBI Taxonomy" id="28002"/>
    <lineage>
        <taxon>Eukaryota</taxon>
        <taxon>Metamonada</taxon>
        <taxon>Diplomonadida</taxon>
        <taxon>Hexamitidae</taxon>
        <taxon>Hexamitinae</taxon>
        <taxon>Hexamita</taxon>
    </lineage>
</organism>
<gene>
    <name evidence="2" type="ORF">HINF_LOCUS31281</name>
    <name evidence="3" type="ORF">HINF_LOCUS65942</name>
</gene>
<protein>
    <submittedName>
        <fullName evidence="2">SHIPPO 1-like protein</fullName>
    </submittedName>
    <submittedName>
        <fullName evidence="3">SHIPPO_1-like protein</fullName>
    </submittedName>
</protein>
<reference evidence="3 4" key="2">
    <citation type="submission" date="2024-07" db="EMBL/GenBank/DDBJ databases">
        <authorList>
            <person name="Akdeniz Z."/>
        </authorList>
    </citation>
    <scope>NUCLEOTIDE SEQUENCE [LARGE SCALE GENOMIC DNA]</scope>
</reference>
<proteinExistence type="predicted"/>
<evidence type="ECO:0000313" key="4">
    <source>
        <dbReference type="Proteomes" id="UP001642409"/>
    </source>
</evidence>
<name>A0AA86PQ38_9EUKA</name>
<keyword evidence="4" id="KW-1185">Reference proteome</keyword>
<dbReference type="InterPro" id="IPR051291">
    <property type="entry name" value="CIMAP"/>
</dbReference>
<sequence length="400" mass="44566">MQVPRDQARSPSPNQYSPRPQRGNSPTFSMRSRTAVPHPSQNVPGPQYNLPSTIFKSNQILLKSRSPQKYANNLPGPADYTLPVRPSSPQITCGARTFINNTQQVPAPNTYNISNQFSPKITLKSRVPEYTARINTEFTTTPQRPKTQLGISLASRTKTAKTDVHQPGPDRYTPGEKYFRSDITIHSKIEDKVEANGVGPGQYTINHKLTEKAAPMIKMGARSPLKQVKALSDAFYEIPSSFSHKGASFKGRNEPLVRAASPGPASYDTRGKNSEAKIQLGGRTRVPGSLEYQIMKNEQPAPNTYSLDMHNSQKLNITLKSRIQEVSTLDVPGPGSYNTVQEFKQLHEHNVPIKMGNKYRHKEKTEPNLSPFSYKIKDRLETEGKTTMGARTYGQIMGLM</sequence>
<evidence type="ECO:0000313" key="3">
    <source>
        <dbReference type="EMBL" id="CAL6091761.1"/>
    </source>
</evidence>
<dbReference type="PANTHER" id="PTHR21580:SF28">
    <property type="entry name" value="BOREALIN N-TERMINAL DOMAIN-CONTAINING PROTEIN-RELATED"/>
    <property type="match status" value="1"/>
</dbReference>
<dbReference type="Proteomes" id="UP001642409">
    <property type="component" value="Unassembled WGS sequence"/>
</dbReference>
<dbReference type="PANTHER" id="PTHR21580">
    <property type="entry name" value="SHIPPO-1-RELATED"/>
    <property type="match status" value="1"/>
</dbReference>
<feature type="compositionally biased region" description="Polar residues" evidence="1">
    <location>
        <begin position="39"/>
        <end position="50"/>
    </location>
</feature>
<dbReference type="EMBL" id="CATOUU010000717">
    <property type="protein sequence ID" value="CAI9943636.1"/>
    <property type="molecule type" value="Genomic_DNA"/>
</dbReference>
<feature type="compositionally biased region" description="Polar residues" evidence="1">
    <location>
        <begin position="9"/>
        <end position="32"/>
    </location>
</feature>
<reference evidence="2" key="1">
    <citation type="submission" date="2023-06" db="EMBL/GenBank/DDBJ databases">
        <authorList>
            <person name="Kurt Z."/>
        </authorList>
    </citation>
    <scope>NUCLEOTIDE SEQUENCE</scope>
</reference>